<evidence type="ECO:0008006" key="5">
    <source>
        <dbReference type="Google" id="ProtNLM"/>
    </source>
</evidence>
<sequence length="239" mass="26605">MNFNYSYRAFLITSLLFGILFLAFKSIKLSKYKVVPEESFDIEYAVIENEVEDDMASVPKKTIKIQTNRAFNEAEKFISEIENEERILTEETDGLKEESASESNESDTNASAGDLALQKKKVSEVKKKTSNGSNKTEKVSVTKSANRNSTVSYRLVNRNVIDLPNPVYTCGSYGKVVINIEVSATGKVVKSKYNEASSTTSNACLIDAALDYADQTRFTTEANKDKQLGSITYNFQGQN</sequence>
<evidence type="ECO:0000313" key="3">
    <source>
        <dbReference type="EMBL" id="SDE42282.1"/>
    </source>
</evidence>
<protein>
    <recommendedName>
        <fullName evidence="5">TonB family C-terminal domain-containing protein</fullName>
    </recommendedName>
</protein>
<evidence type="ECO:0000313" key="4">
    <source>
        <dbReference type="Proteomes" id="UP000199321"/>
    </source>
</evidence>
<dbReference type="AlphaFoldDB" id="A0A1G7CSF5"/>
<keyword evidence="4" id="KW-1185">Reference proteome</keyword>
<evidence type="ECO:0000256" key="2">
    <source>
        <dbReference type="SAM" id="Phobius"/>
    </source>
</evidence>
<dbReference type="OrthoDB" id="9786892at2"/>
<feature type="transmembrane region" description="Helical" evidence="2">
    <location>
        <begin position="6"/>
        <end position="24"/>
    </location>
</feature>
<keyword evidence="2" id="KW-0812">Transmembrane</keyword>
<organism evidence="3 4">
    <name type="scientific">Ulvibacter litoralis</name>
    <dbReference type="NCBI Taxonomy" id="227084"/>
    <lineage>
        <taxon>Bacteria</taxon>
        <taxon>Pseudomonadati</taxon>
        <taxon>Bacteroidota</taxon>
        <taxon>Flavobacteriia</taxon>
        <taxon>Flavobacteriales</taxon>
        <taxon>Flavobacteriaceae</taxon>
        <taxon>Ulvibacter</taxon>
    </lineage>
</organism>
<evidence type="ECO:0000256" key="1">
    <source>
        <dbReference type="SAM" id="MobiDB-lite"/>
    </source>
</evidence>
<feature type="compositionally biased region" description="Polar residues" evidence="1">
    <location>
        <begin position="101"/>
        <end position="111"/>
    </location>
</feature>
<dbReference type="STRING" id="227084.SAMN05421855_101543"/>
<dbReference type="EMBL" id="FNBA01000001">
    <property type="protein sequence ID" value="SDE42282.1"/>
    <property type="molecule type" value="Genomic_DNA"/>
</dbReference>
<feature type="region of interest" description="Disordered" evidence="1">
    <location>
        <begin position="91"/>
        <end position="144"/>
    </location>
</feature>
<name>A0A1G7CSF5_9FLAO</name>
<keyword evidence="2" id="KW-1133">Transmembrane helix</keyword>
<accession>A0A1G7CSF5</accession>
<keyword evidence="2" id="KW-0472">Membrane</keyword>
<reference evidence="3 4" key="1">
    <citation type="submission" date="2016-10" db="EMBL/GenBank/DDBJ databases">
        <authorList>
            <person name="de Groot N.N."/>
        </authorList>
    </citation>
    <scope>NUCLEOTIDE SEQUENCE [LARGE SCALE GENOMIC DNA]</scope>
    <source>
        <strain evidence="3 4">DSM 16195</strain>
    </source>
</reference>
<proteinExistence type="predicted"/>
<dbReference type="RefSeq" id="WP_093140148.1">
    <property type="nucleotide sequence ID" value="NZ_BMWO01000001.1"/>
</dbReference>
<dbReference type="Proteomes" id="UP000199321">
    <property type="component" value="Unassembled WGS sequence"/>
</dbReference>
<gene>
    <name evidence="3" type="ORF">SAMN05421855_101543</name>
</gene>